<accession>A0ABD2B6F9</accession>
<evidence type="ECO:0000313" key="2">
    <source>
        <dbReference type="Proteomes" id="UP001607303"/>
    </source>
</evidence>
<evidence type="ECO:0000313" key="1">
    <source>
        <dbReference type="EMBL" id="KAL2728304.1"/>
    </source>
</evidence>
<organism evidence="1 2">
    <name type="scientific">Vespula maculifrons</name>
    <name type="common">Eastern yellow jacket</name>
    <name type="synonym">Wasp</name>
    <dbReference type="NCBI Taxonomy" id="7453"/>
    <lineage>
        <taxon>Eukaryota</taxon>
        <taxon>Metazoa</taxon>
        <taxon>Ecdysozoa</taxon>
        <taxon>Arthropoda</taxon>
        <taxon>Hexapoda</taxon>
        <taxon>Insecta</taxon>
        <taxon>Pterygota</taxon>
        <taxon>Neoptera</taxon>
        <taxon>Endopterygota</taxon>
        <taxon>Hymenoptera</taxon>
        <taxon>Apocrita</taxon>
        <taxon>Aculeata</taxon>
        <taxon>Vespoidea</taxon>
        <taxon>Vespidae</taxon>
        <taxon>Vespinae</taxon>
        <taxon>Vespula</taxon>
    </lineage>
</organism>
<proteinExistence type="predicted"/>
<reference evidence="1 2" key="1">
    <citation type="journal article" date="2024" name="Ann. Entomol. Soc. Am.">
        <title>Genomic analyses of the southern and eastern yellowjacket wasps (Hymenoptera: Vespidae) reveal evolutionary signatures of social life.</title>
        <authorList>
            <person name="Catto M.A."/>
            <person name="Caine P.B."/>
            <person name="Orr S.E."/>
            <person name="Hunt B.G."/>
            <person name="Goodisman M.A.D."/>
        </authorList>
    </citation>
    <scope>NUCLEOTIDE SEQUENCE [LARGE SCALE GENOMIC DNA]</scope>
    <source>
        <strain evidence="1">232</strain>
        <tissue evidence="1">Head and thorax</tissue>
    </source>
</reference>
<comment type="caution">
    <text evidence="1">The sequence shown here is derived from an EMBL/GenBank/DDBJ whole genome shotgun (WGS) entry which is preliminary data.</text>
</comment>
<keyword evidence="2" id="KW-1185">Reference proteome</keyword>
<name>A0ABD2B6F9_VESMC</name>
<sequence length="106" mass="11505">MHAFHSRGQNALANLIEGPTGTYTIPTYYNVIRRGAQIEGEWRNEKDKGKPVCAAKYDPLCCTGGEVNDASMSHQEEASLAAQSITMLDTQKESLGKKGCTDETPA</sequence>
<gene>
    <name evidence="1" type="ORF">V1477_017580</name>
</gene>
<dbReference type="AlphaFoldDB" id="A0ABD2B6F9"/>
<protein>
    <submittedName>
        <fullName evidence="1">Uncharacterized protein</fullName>
    </submittedName>
</protein>
<dbReference type="EMBL" id="JAYRBN010000100">
    <property type="protein sequence ID" value="KAL2728304.1"/>
    <property type="molecule type" value="Genomic_DNA"/>
</dbReference>
<dbReference type="Proteomes" id="UP001607303">
    <property type="component" value="Unassembled WGS sequence"/>
</dbReference>